<keyword evidence="1" id="KW-0677">Repeat</keyword>
<evidence type="ECO:0000256" key="3">
    <source>
        <dbReference type="PROSITE-ProRule" id="PRU00023"/>
    </source>
</evidence>
<evidence type="ECO:0000256" key="1">
    <source>
        <dbReference type="ARBA" id="ARBA00022737"/>
    </source>
</evidence>
<feature type="repeat" description="ANK" evidence="3">
    <location>
        <begin position="194"/>
        <end position="226"/>
    </location>
</feature>
<dbReference type="PROSITE" id="PS50088">
    <property type="entry name" value="ANK_REPEAT"/>
    <property type="match status" value="5"/>
</dbReference>
<accession>A0A4U1EZ26</accession>
<feature type="repeat" description="ANK" evidence="3">
    <location>
        <begin position="161"/>
        <end position="193"/>
    </location>
</feature>
<dbReference type="Pfam" id="PF12796">
    <property type="entry name" value="Ank_2"/>
    <property type="match status" value="3"/>
</dbReference>
<dbReference type="PRINTS" id="PR01415">
    <property type="entry name" value="ANKYRIN"/>
</dbReference>
<dbReference type="PANTHER" id="PTHR24173">
    <property type="entry name" value="ANKYRIN REPEAT CONTAINING"/>
    <property type="match status" value="1"/>
</dbReference>
<gene>
    <name evidence="4" type="ORF">EI555_009294</name>
</gene>
<evidence type="ECO:0000313" key="4">
    <source>
        <dbReference type="EMBL" id="TKC41757.1"/>
    </source>
</evidence>
<evidence type="ECO:0000313" key="5">
    <source>
        <dbReference type="Proteomes" id="UP000308365"/>
    </source>
</evidence>
<dbReference type="PROSITE" id="PS50297">
    <property type="entry name" value="ANK_REP_REGION"/>
    <property type="match status" value="5"/>
</dbReference>
<proteinExistence type="predicted"/>
<feature type="repeat" description="ANK" evidence="3">
    <location>
        <begin position="128"/>
        <end position="160"/>
    </location>
</feature>
<comment type="caution">
    <text evidence="4">The sequence shown here is derived from an EMBL/GenBank/DDBJ whole genome shotgun (WGS) entry which is preliminary data.</text>
</comment>
<dbReference type="InterPro" id="IPR036770">
    <property type="entry name" value="Ankyrin_rpt-contain_sf"/>
</dbReference>
<dbReference type="Gene3D" id="1.25.40.20">
    <property type="entry name" value="Ankyrin repeat-containing domain"/>
    <property type="match status" value="3"/>
</dbReference>
<feature type="repeat" description="ANK" evidence="3">
    <location>
        <begin position="260"/>
        <end position="292"/>
    </location>
</feature>
<sequence>MELPLQRKHCVDKKGCRMRAEDPRHCVGRVALHRAAGAGHEQAVRLLLEHEAAVDDEDPFGMNALLLSAWCSHLWILQILINSGAKIHCKNKDSLTLLHCAAQKGHMPVLAFITEDLEDVALDHTDKLGRTAFHRAAEHGQLDSLDFLVASGCDHSVKDKEGNTALHLAARWGHLAVLQRLMDVRLGLEERNAEGLTALHAAAEGIHPDCVQLLLGAGSSANALTQKKQSCFHYAALGGSEDMAWALVHAGGSTNVADHQGASPVHIAMRHNFPVLVQLLIDTGSVLDAVDNVSGCRNHLGPMEPLGTLPEAADAPHLAAEHAWQDIVGILLIAGVNLNLRDKVPLLTTSLPCELS</sequence>
<protein>
    <submittedName>
        <fullName evidence="4">Uncharacterized protein</fullName>
    </submittedName>
</protein>
<dbReference type="AlphaFoldDB" id="A0A4U1EZ26"/>
<feature type="repeat" description="ANK" evidence="3">
    <location>
        <begin position="27"/>
        <end position="59"/>
    </location>
</feature>
<name>A0A4U1EZ26_MONMO</name>
<keyword evidence="2 3" id="KW-0040">ANK repeat</keyword>
<dbReference type="EMBL" id="RWIC01000608">
    <property type="protein sequence ID" value="TKC41757.1"/>
    <property type="molecule type" value="Genomic_DNA"/>
</dbReference>
<dbReference type="SMART" id="SM00248">
    <property type="entry name" value="ANK"/>
    <property type="match status" value="8"/>
</dbReference>
<evidence type="ECO:0000256" key="2">
    <source>
        <dbReference type="ARBA" id="ARBA00023043"/>
    </source>
</evidence>
<dbReference type="PANTHER" id="PTHR24173:SF74">
    <property type="entry name" value="ANKYRIN REPEAT DOMAIN-CONTAINING PROTEIN 16"/>
    <property type="match status" value="1"/>
</dbReference>
<dbReference type="Proteomes" id="UP000308365">
    <property type="component" value="Unassembled WGS sequence"/>
</dbReference>
<dbReference type="InterPro" id="IPR002110">
    <property type="entry name" value="Ankyrin_rpt"/>
</dbReference>
<organism evidence="4 5">
    <name type="scientific">Monodon monoceros</name>
    <name type="common">Narwhal</name>
    <name type="synonym">Ceratodon monodon</name>
    <dbReference type="NCBI Taxonomy" id="40151"/>
    <lineage>
        <taxon>Eukaryota</taxon>
        <taxon>Metazoa</taxon>
        <taxon>Chordata</taxon>
        <taxon>Craniata</taxon>
        <taxon>Vertebrata</taxon>
        <taxon>Euteleostomi</taxon>
        <taxon>Mammalia</taxon>
        <taxon>Eutheria</taxon>
        <taxon>Laurasiatheria</taxon>
        <taxon>Artiodactyla</taxon>
        <taxon>Whippomorpha</taxon>
        <taxon>Cetacea</taxon>
        <taxon>Odontoceti</taxon>
        <taxon>Monodontidae</taxon>
        <taxon>Monodon</taxon>
    </lineage>
</organism>
<dbReference type="SUPFAM" id="SSF48403">
    <property type="entry name" value="Ankyrin repeat"/>
    <property type="match status" value="1"/>
</dbReference>
<reference evidence="5" key="1">
    <citation type="journal article" date="2019" name="IScience">
        <title>Narwhal Genome Reveals Long-Term Low Genetic Diversity despite Current Large Abundance Size.</title>
        <authorList>
            <person name="Westbury M.V."/>
            <person name="Petersen B."/>
            <person name="Garde E."/>
            <person name="Heide-Jorgensen M.P."/>
            <person name="Lorenzen E.D."/>
        </authorList>
    </citation>
    <scope>NUCLEOTIDE SEQUENCE [LARGE SCALE GENOMIC DNA]</scope>
</reference>